<evidence type="ECO:0000313" key="2">
    <source>
        <dbReference type="EMBL" id="KKN46190.1"/>
    </source>
</evidence>
<organism evidence="2">
    <name type="scientific">marine sediment metagenome</name>
    <dbReference type="NCBI Taxonomy" id="412755"/>
    <lineage>
        <taxon>unclassified sequences</taxon>
        <taxon>metagenomes</taxon>
        <taxon>ecological metagenomes</taxon>
    </lineage>
</organism>
<keyword evidence="1" id="KW-1133">Transmembrane helix</keyword>
<gene>
    <name evidence="2" type="ORF">LCGC14_0675400</name>
</gene>
<reference evidence="2" key="1">
    <citation type="journal article" date="2015" name="Nature">
        <title>Complex archaea that bridge the gap between prokaryotes and eukaryotes.</title>
        <authorList>
            <person name="Spang A."/>
            <person name="Saw J.H."/>
            <person name="Jorgensen S.L."/>
            <person name="Zaremba-Niedzwiedzka K."/>
            <person name="Martijn J."/>
            <person name="Lind A.E."/>
            <person name="van Eijk R."/>
            <person name="Schleper C."/>
            <person name="Guy L."/>
            <person name="Ettema T.J."/>
        </authorList>
    </citation>
    <scope>NUCLEOTIDE SEQUENCE</scope>
</reference>
<dbReference type="AlphaFoldDB" id="A0A0F9QPS3"/>
<accession>A0A0F9QPS3</accession>
<proteinExistence type="predicted"/>
<sequence length="129" mass="13147">MKTIKHNLNGKKQKGFVLTSELIILSTSMVAALVIGLSTLRDSVTSELEDVAEAIGSLDQSYVFDGMINAEGTAEVSGSGFVDSVDVYAGDGSSFTFVASDFSESAALVNATPSGDAATRTAAGGSQGN</sequence>
<name>A0A0F9QPS3_9ZZZZ</name>
<feature type="transmembrane region" description="Helical" evidence="1">
    <location>
        <begin position="21"/>
        <end position="40"/>
    </location>
</feature>
<keyword evidence="1" id="KW-0472">Membrane</keyword>
<dbReference type="EMBL" id="LAZR01001343">
    <property type="protein sequence ID" value="KKN46190.1"/>
    <property type="molecule type" value="Genomic_DNA"/>
</dbReference>
<protein>
    <submittedName>
        <fullName evidence="2">Uncharacterized protein</fullName>
    </submittedName>
</protein>
<evidence type="ECO:0000256" key="1">
    <source>
        <dbReference type="SAM" id="Phobius"/>
    </source>
</evidence>
<comment type="caution">
    <text evidence="2">The sequence shown here is derived from an EMBL/GenBank/DDBJ whole genome shotgun (WGS) entry which is preliminary data.</text>
</comment>
<keyword evidence="1" id="KW-0812">Transmembrane</keyword>